<feature type="region of interest" description="Disordered" evidence="1">
    <location>
        <begin position="1"/>
        <end position="40"/>
    </location>
</feature>
<organism evidence="2 3">
    <name type="scientific">Araneus ventricosus</name>
    <name type="common">Orbweaver spider</name>
    <name type="synonym">Epeira ventricosa</name>
    <dbReference type="NCBI Taxonomy" id="182803"/>
    <lineage>
        <taxon>Eukaryota</taxon>
        <taxon>Metazoa</taxon>
        <taxon>Ecdysozoa</taxon>
        <taxon>Arthropoda</taxon>
        <taxon>Chelicerata</taxon>
        <taxon>Arachnida</taxon>
        <taxon>Araneae</taxon>
        <taxon>Araneomorphae</taxon>
        <taxon>Entelegynae</taxon>
        <taxon>Araneoidea</taxon>
        <taxon>Araneidae</taxon>
        <taxon>Araneus</taxon>
    </lineage>
</organism>
<comment type="caution">
    <text evidence="2">The sequence shown here is derived from an EMBL/GenBank/DDBJ whole genome shotgun (WGS) entry which is preliminary data.</text>
</comment>
<dbReference type="Proteomes" id="UP000499080">
    <property type="component" value="Unassembled WGS sequence"/>
</dbReference>
<feature type="non-terminal residue" evidence="2">
    <location>
        <position position="1"/>
    </location>
</feature>
<feature type="compositionally biased region" description="Polar residues" evidence="1">
    <location>
        <begin position="10"/>
        <end position="26"/>
    </location>
</feature>
<protein>
    <submittedName>
        <fullName evidence="2">Uncharacterized protein</fullName>
    </submittedName>
</protein>
<dbReference type="EMBL" id="BGPR01003888">
    <property type="protein sequence ID" value="GBM93604.1"/>
    <property type="molecule type" value="Genomic_DNA"/>
</dbReference>
<gene>
    <name evidence="2" type="ORF">AVEN_247166_1</name>
</gene>
<dbReference type="AlphaFoldDB" id="A0A4Y2JUG5"/>
<name>A0A4Y2JUG5_ARAVE</name>
<evidence type="ECO:0000313" key="2">
    <source>
        <dbReference type="EMBL" id="GBM93604.1"/>
    </source>
</evidence>
<sequence length="40" mass="4383">RKGCGWRDTGLTSPSPKRSQNLTSLKKATALERPVAVRES</sequence>
<proteinExistence type="predicted"/>
<evidence type="ECO:0000313" key="3">
    <source>
        <dbReference type="Proteomes" id="UP000499080"/>
    </source>
</evidence>
<reference evidence="2 3" key="1">
    <citation type="journal article" date="2019" name="Sci. Rep.">
        <title>Orb-weaving spider Araneus ventricosus genome elucidates the spidroin gene catalogue.</title>
        <authorList>
            <person name="Kono N."/>
            <person name="Nakamura H."/>
            <person name="Ohtoshi R."/>
            <person name="Moran D.A.P."/>
            <person name="Shinohara A."/>
            <person name="Yoshida Y."/>
            <person name="Fujiwara M."/>
            <person name="Mori M."/>
            <person name="Tomita M."/>
            <person name="Arakawa K."/>
        </authorList>
    </citation>
    <scope>NUCLEOTIDE SEQUENCE [LARGE SCALE GENOMIC DNA]</scope>
</reference>
<keyword evidence="3" id="KW-1185">Reference proteome</keyword>
<evidence type="ECO:0000256" key="1">
    <source>
        <dbReference type="SAM" id="MobiDB-lite"/>
    </source>
</evidence>
<accession>A0A4Y2JUG5</accession>